<organism evidence="2 3">
    <name type="scientific">Halobacteriovorax marinus (strain ATCC BAA-682 / DSM 15412 / SJ)</name>
    <name type="common">Bacteriovorax marinus</name>
    <dbReference type="NCBI Taxonomy" id="862908"/>
    <lineage>
        <taxon>Bacteria</taxon>
        <taxon>Pseudomonadati</taxon>
        <taxon>Bdellovibrionota</taxon>
        <taxon>Bacteriovoracia</taxon>
        <taxon>Bacteriovoracales</taxon>
        <taxon>Halobacteriovoraceae</taxon>
        <taxon>Halobacteriovorax</taxon>
    </lineage>
</organism>
<dbReference type="AlphaFoldDB" id="E1X1E7"/>
<protein>
    <submittedName>
        <fullName evidence="2">Transmembrane protein</fullName>
    </submittedName>
</protein>
<dbReference type="HOGENOM" id="CLU_2493587_0_0_7"/>
<dbReference type="PATRIC" id="fig|862908.3.peg.1621"/>
<gene>
    <name evidence="2" type="ordered locus">BMS_1705</name>
</gene>
<reference evidence="3" key="1">
    <citation type="journal article" date="2013" name="ISME J.">
        <title>A small predatory core genome in the divergent marine Bacteriovorax marinus SJ and the terrestrial Bdellovibrio bacteriovorus.</title>
        <authorList>
            <person name="Crossman L.C."/>
            <person name="Chen H."/>
            <person name="Cerdeno-Tarraga A.M."/>
            <person name="Brooks K."/>
            <person name="Quail M.A."/>
            <person name="Pineiro S.A."/>
            <person name="Hobley L."/>
            <person name="Sockett R.E."/>
            <person name="Bentley S.D."/>
            <person name="Parkhill J."/>
            <person name="Williams H.N."/>
            <person name="Stine O.C."/>
        </authorList>
    </citation>
    <scope>NUCLEOTIDE SEQUENCE [LARGE SCALE GENOMIC DNA]</scope>
    <source>
        <strain evidence="3">ATCC BAA-682 / DSM 15412 / SJ</strain>
    </source>
</reference>
<dbReference type="EMBL" id="FQ312005">
    <property type="protein sequence ID" value="CBW26538.1"/>
    <property type="molecule type" value="Genomic_DNA"/>
</dbReference>
<dbReference type="Proteomes" id="UP000008963">
    <property type="component" value="Chromosome"/>
</dbReference>
<keyword evidence="1" id="KW-0472">Membrane</keyword>
<feature type="transmembrane region" description="Helical" evidence="1">
    <location>
        <begin position="50"/>
        <end position="71"/>
    </location>
</feature>
<evidence type="ECO:0000313" key="2">
    <source>
        <dbReference type="EMBL" id="CBW26538.1"/>
    </source>
</evidence>
<keyword evidence="1" id="KW-1133">Transmembrane helix</keyword>
<keyword evidence="1 2" id="KW-0812">Transmembrane</keyword>
<evidence type="ECO:0000313" key="3">
    <source>
        <dbReference type="Proteomes" id="UP000008963"/>
    </source>
</evidence>
<name>E1X1E7_HALMS</name>
<accession>E1X1E7</accession>
<sequence length="86" mass="9640">MSDDNAAKNLQYMEVSDQRGLGSLADSSPSENSDLYGGYLSKNISLFGKCVIGFMLLSFVVSFLFLIFSYTPYGTEFLRELKFQII</sequence>
<dbReference type="KEGG" id="bmx:BMS_1705"/>
<proteinExistence type="predicted"/>
<dbReference type="STRING" id="862908.BMS_1705"/>
<dbReference type="RefSeq" id="WP_014244319.1">
    <property type="nucleotide sequence ID" value="NC_016620.1"/>
</dbReference>
<evidence type="ECO:0000256" key="1">
    <source>
        <dbReference type="SAM" id="Phobius"/>
    </source>
</evidence>
<keyword evidence="3" id="KW-1185">Reference proteome</keyword>